<reference evidence="3 4" key="1">
    <citation type="submission" date="2016-09" db="EMBL/GenBank/DDBJ databases">
        <title>The complete genome sequences of Rhizobium gallicum, symbiovars gallicum and phaseoli, symbionts associated to common bean (Phaseolus vulgaris).</title>
        <authorList>
            <person name="Bustos P."/>
            <person name="Santamaria R.I."/>
            <person name="Perez-Carrascal O.M."/>
            <person name="Juarez S."/>
            <person name="Lozano L."/>
            <person name="Martinez-Flores I."/>
            <person name="Martinez-Romero E."/>
            <person name="Cevallos M."/>
            <person name="Romero D."/>
            <person name="Davila G."/>
            <person name="Gonzalez V."/>
        </authorList>
    </citation>
    <scope>NUCLEOTIDE SEQUENCE [LARGE SCALE GENOMIC DNA]</scope>
    <source>
        <strain evidence="3 4">IE4872</strain>
    </source>
</reference>
<dbReference type="EMBL" id="CP017101">
    <property type="protein sequence ID" value="APO67782.1"/>
    <property type="molecule type" value="Genomic_DNA"/>
</dbReference>
<feature type="transmembrane region" description="Helical" evidence="1">
    <location>
        <begin position="46"/>
        <end position="68"/>
    </location>
</feature>
<dbReference type="Proteomes" id="UP000184749">
    <property type="component" value="Chromosome"/>
</dbReference>
<gene>
    <name evidence="3" type="ORF">IE4872_CH02167</name>
</gene>
<evidence type="ECO:0000259" key="2">
    <source>
        <dbReference type="Pfam" id="PF13116"/>
    </source>
</evidence>
<keyword evidence="1" id="KW-1133">Transmembrane helix</keyword>
<dbReference type="STRING" id="56730.IE4872_CH02167"/>
<protein>
    <submittedName>
        <fullName evidence="3">AsmA-like domain-containing protein</fullName>
    </submittedName>
</protein>
<dbReference type="RefSeq" id="WP_074068291.1">
    <property type="nucleotide sequence ID" value="NZ_CP017101.1"/>
</dbReference>
<keyword evidence="1" id="KW-0812">Transmembrane</keyword>
<feature type="domain" description="YhdP central" evidence="2">
    <location>
        <begin position="422"/>
        <end position="843"/>
    </location>
</feature>
<evidence type="ECO:0000256" key="1">
    <source>
        <dbReference type="SAM" id="Phobius"/>
    </source>
</evidence>
<evidence type="ECO:0000313" key="3">
    <source>
        <dbReference type="EMBL" id="APO67782.1"/>
    </source>
</evidence>
<evidence type="ECO:0000313" key="4">
    <source>
        <dbReference type="Proteomes" id="UP000184749"/>
    </source>
</evidence>
<dbReference type="OrthoDB" id="7161641at2"/>
<organism evidence="3 4">
    <name type="scientific">Rhizobium gallicum</name>
    <dbReference type="NCBI Taxonomy" id="56730"/>
    <lineage>
        <taxon>Bacteria</taxon>
        <taxon>Pseudomonadati</taxon>
        <taxon>Pseudomonadota</taxon>
        <taxon>Alphaproteobacteria</taxon>
        <taxon>Hyphomicrobiales</taxon>
        <taxon>Rhizobiaceae</taxon>
        <taxon>Rhizobium/Agrobacterium group</taxon>
        <taxon>Rhizobium</taxon>
    </lineage>
</organism>
<name>A0A1L5NIU0_9HYPH</name>
<proteinExistence type="predicted"/>
<accession>A0A1L5NIU0</accession>
<sequence>MSVIRGEKITFRKKDIVALHELPSAQAEDPIIVHCPPPRRSRMRRAANVTAGCFAAVLFVLAAIIFTIESGMFDATLSRQAQTALNSAIGPRYRAEVGSTVIRFTSGAQLALEARNVNMVDQESGQHLSTTGAMRMALDPFALFRGRVAVTAIEADDIALDTALLPSGSPLDLSKLRIDAIPQAMEAAFSHLDILDDFVERGGTDTVRLSGIDIKLADTANGPLSIVVDNLVFAHAGPSSLHLTGEVAINGEVAMLDVLAEKSAGKASRFMAKLTHADLTPFTLKRNGLGEIRQGVNSFADVAVSAVRGAGDVAPSLAARADLAPGSIYVDGDEQQLSGGRINLGYDFTKQTLEIARSQAQFGNTALPFNGAIIDLDKLDPAVGKGFGIDLLISGGTAAPVGSGEQPLPFDIQTTGRYLVASRELQFAGMTVSSPLGQLFGSLHVKFGDKSPEISFVGQSQQLQTAAIKQLWPFWMAPRAREWVLGNLFGGTVTNASISVFIPSGKLDEAVGKGLRLGDEQIRINFDIANARMNVAGDIPPIRDTSAHFDLTGQRATISIKSGTSYFASGRSVSLGEGQFVLPSTYQKPLMAEMKLAISGDADAVGELLTYKPVQVLQRAGLVPGDLKGKITADVEARLGLLRSQDPPPPEWKATMQLSGVDVGKPVSGRMITSLNGALDADPQQVALDAEGQIDGVPAEIELVEPTDKSSGVKPQRIITATLNNAQRAKVLPGLSGIIDGSLTMQLTKIDEERQNVQIDLDKASLQLPWIGWAKGSGIGATAEFEVSGPPEKTQIRSFRLKGDGFGASGSFALSKGDLESADFDSVRLSSLDDFAISIRRNRGNFDVSVSGNTADARPILARLKNGQGDSDGDGGGSASASASVSVRANLNSVVGFNDEKIGNFEARYVSSGGRLQALNFSGITGSGEAVVSQTREGRALNITSGDAGAVSRFADLYQYMQGGLLNMSIRLGNGGNWDGSVDIRRFAIVNEQRLHSIVSTPVGENQRSLNSAVKRNIDTSAQRFQRGFARVVSRGGVVGIENGVVRGDQIGATFQGVIRDQRGNMDMTGTFMPAYGLNRLFAELPVIGIILGNGSDRGLIGITFKLTGKFDHPAMQINPLSIIAPGVFRNIFEFQ</sequence>
<keyword evidence="1" id="KW-0472">Membrane</keyword>
<dbReference type="Pfam" id="PF13116">
    <property type="entry name" value="YhdP"/>
    <property type="match status" value="1"/>
</dbReference>
<dbReference type="AlphaFoldDB" id="A0A1L5NIU0"/>
<dbReference type="InterPro" id="IPR025263">
    <property type="entry name" value="YhdP_central"/>
</dbReference>